<sequence length="41" mass="4457">MNNTSSRSFVVSQSSQCKHLVIQQLRGLLKTAGAARFHAPS</sequence>
<accession>A0A0A8YJI9</accession>
<name>A0A0A8YJI9_ARUDO</name>
<reference evidence="1" key="1">
    <citation type="submission" date="2014-09" db="EMBL/GenBank/DDBJ databases">
        <authorList>
            <person name="Magalhaes I.L.F."/>
            <person name="Oliveira U."/>
            <person name="Santos F.R."/>
            <person name="Vidigal T.H.D.A."/>
            <person name="Brescovit A.D."/>
            <person name="Santos A.J."/>
        </authorList>
    </citation>
    <scope>NUCLEOTIDE SEQUENCE</scope>
    <source>
        <tissue evidence="1">Shoot tissue taken approximately 20 cm above the soil surface</tissue>
    </source>
</reference>
<organism evidence="1">
    <name type="scientific">Arundo donax</name>
    <name type="common">Giant reed</name>
    <name type="synonym">Donax arundinaceus</name>
    <dbReference type="NCBI Taxonomy" id="35708"/>
    <lineage>
        <taxon>Eukaryota</taxon>
        <taxon>Viridiplantae</taxon>
        <taxon>Streptophyta</taxon>
        <taxon>Embryophyta</taxon>
        <taxon>Tracheophyta</taxon>
        <taxon>Spermatophyta</taxon>
        <taxon>Magnoliopsida</taxon>
        <taxon>Liliopsida</taxon>
        <taxon>Poales</taxon>
        <taxon>Poaceae</taxon>
        <taxon>PACMAD clade</taxon>
        <taxon>Arundinoideae</taxon>
        <taxon>Arundineae</taxon>
        <taxon>Arundo</taxon>
    </lineage>
</organism>
<dbReference type="EMBL" id="GBRH01271649">
    <property type="protein sequence ID" value="JAD26246.1"/>
    <property type="molecule type" value="Transcribed_RNA"/>
</dbReference>
<proteinExistence type="predicted"/>
<evidence type="ECO:0000313" key="1">
    <source>
        <dbReference type="EMBL" id="JAD26246.1"/>
    </source>
</evidence>
<dbReference type="AlphaFoldDB" id="A0A0A8YJI9"/>
<reference evidence="1" key="2">
    <citation type="journal article" date="2015" name="Data Brief">
        <title>Shoot transcriptome of the giant reed, Arundo donax.</title>
        <authorList>
            <person name="Barrero R.A."/>
            <person name="Guerrero F.D."/>
            <person name="Moolhuijzen P."/>
            <person name="Goolsby J.A."/>
            <person name="Tidwell J."/>
            <person name="Bellgard S.E."/>
            <person name="Bellgard M.I."/>
        </authorList>
    </citation>
    <scope>NUCLEOTIDE SEQUENCE</scope>
    <source>
        <tissue evidence="1">Shoot tissue taken approximately 20 cm above the soil surface</tissue>
    </source>
</reference>
<protein>
    <submittedName>
        <fullName evidence="1">Uncharacterized protein</fullName>
    </submittedName>
</protein>